<reference evidence="3 4" key="1">
    <citation type="submission" date="2019-07" db="EMBL/GenBank/DDBJ databases">
        <title>De Novo Assembly of kiwifruit Actinidia rufa.</title>
        <authorList>
            <person name="Sugita-Konishi S."/>
            <person name="Sato K."/>
            <person name="Mori E."/>
            <person name="Abe Y."/>
            <person name="Kisaki G."/>
            <person name="Hamano K."/>
            <person name="Suezawa K."/>
            <person name="Otani M."/>
            <person name="Fukuda T."/>
            <person name="Manabe T."/>
            <person name="Gomi K."/>
            <person name="Tabuchi M."/>
            <person name="Akimitsu K."/>
            <person name="Kataoka I."/>
        </authorList>
    </citation>
    <scope>NUCLEOTIDE SEQUENCE [LARGE SCALE GENOMIC DNA]</scope>
    <source>
        <strain evidence="4">cv. Fuchu</strain>
    </source>
</reference>
<proteinExistence type="predicted"/>
<protein>
    <submittedName>
        <fullName evidence="3">Uncharacterized protein</fullName>
    </submittedName>
</protein>
<evidence type="ECO:0000256" key="2">
    <source>
        <dbReference type="SAM" id="SignalP"/>
    </source>
</evidence>
<feature type="region of interest" description="Disordered" evidence="1">
    <location>
        <begin position="220"/>
        <end position="264"/>
    </location>
</feature>
<sequence>MPSSRHSPYRWVLLVPVLALLVSMSSPYPSPRQGARSITSPTSEGSISVRLLLDHITYHHDDGIAGQIKIMNENNALLIQHLSTNNAPPPAIPIPEEVDQSCVLVDQETVCLEVAKVQVGRVRLESSDVDHQADDRAPRCRDRSTTQKIRDLNARIDAINTRTNALVTVDALIRQAKPLFIEKVMRTRVSSRNIAETQSAFQSKVDKYIAVEELTEAKRKRQGMDDHKRKEIDSRRAEYRNEIKNRPDRDVKRNTNDRRPRTLPRLPDLVLPLLNTPIAQELMEIKHE</sequence>
<keyword evidence="4" id="KW-1185">Reference proteome</keyword>
<evidence type="ECO:0000313" key="4">
    <source>
        <dbReference type="Proteomes" id="UP000585474"/>
    </source>
</evidence>
<evidence type="ECO:0000313" key="3">
    <source>
        <dbReference type="EMBL" id="GFZ10901.1"/>
    </source>
</evidence>
<organism evidence="3 4">
    <name type="scientific">Actinidia rufa</name>
    <dbReference type="NCBI Taxonomy" id="165716"/>
    <lineage>
        <taxon>Eukaryota</taxon>
        <taxon>Viridiplantae</taxon>
        <taxon>Streptophyta</taxon>
        <taxon>Embryophyta</taxon>
        <taxon>Tracheophyta</taxon>
        <taxon>Spermatophyta</taxon>
        <taxon>Magnoliopsida</taxon>
        <taxon>eudicotyledons</taxon>
        <taxon>Gunneridae</taxon>
        <taxon>Pentapetalae</taxon>
        <taxon>asterids</taxon>
        <taxon>Ericales</taxon>
        <taxon>Actinidiaceae</taxon>
        <taxon>Actinidia</taxon>
    </lineage>
</organism>
<accession>A0A7J0GJI7</accession>
<feature type="chain" id="PRO_5029591929" evidence="2">
    <location>
        <begin position="28"/>
        <end position="288"/>
    </location>
</feature>
<dbReference type="EMBL" id="BJWL01000022">
    <property type="protein sequence ID" value="GFZ10901.1"/>
    <property type="molecule type" value="Genomic_DNA"/>
</dbReference>
<feature type="compositionally biased region" description="Basic and acidic residues" evidence="1">
    <location>
        <begin position="222"/>
        <end position="260"/>
    </location>
</feature>
<dbReference type="AlphaFoldDB" id="A0A7J0GJI7"/>
<evidence type="ECO:0000256" key="1">
    <source>
        <dbReference type="SAM" id="MobiDB-lite"/>
    </source>
</evidence>
<dbReference type="Proteomes" id="UP000585474">
    <property type="component" value="Unassembled WGS sequence"/>
</dbReference>
<feature type="signal peptide" evidence="2">
    <location>
        <begin position="1"/>
        <end position="27"/>
    </location>
</feature>
<comment type="caution">
    <text evidence="3">The sequence shown here is derived from an EMBL/GenBank/DDBJ whole genome shotgun (WGS) entry which is preliminary data.</text>
</comment>
<gene>
    <name evidence="3" type="ORF">Acr_22g0002990</name>
</gene>
<name>A0A7J0GJI7_9ERIC</name>
<keyword evidence="2" id="KW-0732">Signal</keyword>